<dbReference type="Gene3D" id="3.40.630.30">
    <property type="match status" value="1"/>
</dbReference>
<name>A0A6B3LGT8_9BACT</name>
<gene>
    <name evidence="2" type="ORF">GXP69_01020</name>
</gene>
<dbReference type="Proteomes" id="UP000474777">
    <property type="component" value="Unassembled WGS sequence"/>
</dbReference>
<evidence type="ECO:0000313" key="2">
    <source>
        <dbReference type="EMBL" id="NEM96262.1"/>
    </source>
</evidence>
<dbReference type="InterPro" id="IPR038740">
    <property type="entry name" value="BioF2-like_GNAT_dom"/>
</dbReference>
<comment type="caution">
    <text evidence="2">The sequence shown here is derived from an EMBL/GenBank/DDBJ whole genome shotgun (WGS) entry which is preliminary data.</text>
</comment>
<dbReference type="AlphaFoldDB" id="A0A6B3LGT8"/>
<dbReference type="GO" id="GO:0016740">
    <property type="term" value="F:transferase activity"/>
    <property type="evidence" value="ECO:0007669"/>
    <property type="project" value="UniProtKB-KW"/>
</dbReference>
<proteinExistence type="predicted"/>
<accession>A0A6B3LGT8</accession>
<dbReference type="SUPFAM" id="SSF55729">
    <property type="entry name" value="Acyl-CoA N-acyltransferases (Nat)"/>
    <property type="match status" value="1"/>
</dbReference>
<dbReference type="Pfam" id="PF13480">
    <property type="entry name" value="Acetyltransf_6"/>
    <property type="match status" value="1"/>
</dbReference>
<sequence length="316" mass="35648">MTGLVEVVKYSSKDSAAWDAFVKASKNGTFLLYRQYMEYHADRFEDHSLLFYRKGKLIALLPANVVGTEVQSHGGLSYGGIVSGAEMKAQLMLEVFEAMLQYYSALGFEAVNYKAIPHIYHRQPAEEDLYALFINKATLYRRDLNTVISLADKLPYNTLRKRSLKQAAVVGIEISESQDFETFSTINQQLLAQKYDVAPVHTAAELQLLASRFPENIRLYIATHASEMLAGILVYETATVAHCQYIAATPQGKELGAPDLLTGYLLTEVYAHKKYFSFGVSTEQQGAYLNQNLVQYKESYGGRTIMHDFYKLPIRK</sequence>
<reference evidence="2 3" key="1">
    <citation type="submission" date="2020-02" db="EMBL/GenBank/DDBJ databases">
        <authorList>
            <person name="Kim M.K."/>
        </authorList>
    </citation>
    <scope>NUCLEOTIDE SEQUENCE [LARGE SCALE GENOMIC DNA]</scope>
    <source>
        <strain evidence="2 3">BT327</strain>
    </source>
</reference>
<feature type="domain" description="BioF2-like acetyltransferase" evidence="1">
    <location>
        <begin position="162"/>
        <end position="283"/>
    </location>
</feature>
<evidence type="ECO:0000313" key="3">
    <source>
        <dbReference type="Proteomes" id="UP000474777"/>
    </source>
</evidence>
<organism evidence="2 3">
    <name type="scientific">Pontibacter burrus</name>
    <dbReference type="NCBI Taxonomy" id="2704466"/>
    <lineage>
        <taxon>Bacteria</taxon>
        <taxon>Pseudomonadati</taxon>
        <taxon>Bacteroidota</taxon>
        <taxon>Cytophagia</taxon>
        <taxon>Cytophagales</taxon>
        <taxon>Hymenobacteraceae</taxon>
        <taxon>Pontibacter</taxon>
    </lineage>
</organism>
<dbReference type="InterPro" id="IPR016181">
    <property type="entry name" value="Acyl_CoA_acyltransferase"/>
</dbReference>
<dbReference type="EMBL" id="JAAGWD010000001">
    <property type="protein sequence ID" value="NEM96262.1"/>
    <property type="molecule type" value="Genomic_DNA"/>
</dbReference>
<keyword evidence="2" id="KW-0808">Transferase</keyword>
<evidence type="ECO:0000259" key="1">
    <source>
        <dbReference type="Pfam" id="PF13480"/>
    </source>
</evidence>
<protein>
    <submittedName>
        <fullName evidence="2">GNAT family N-acetyltransferase</fullName>
    </submittedName>
</protein>
<keyword evidence="3" id="KW-1185">Reference proteome</keyword>